<dbReference type="InterPro" id="IPR017737">
    <property type="entry name" value="TssE1-like"/>
</dbReference>
<dbReference type="InterPro" id="IPR007048">
    <property type="entry name" value="IraD/Gp25-like"/>
</dbReference>
<reference evidence="2" key="1">
    <citation type="journal article" date="2014" name="Int. J. Syst. Evol. Microbiol.">
        <title>Complete genome sequence of Corynebacterium casei LMG S-19264T (=DSM 44701T), isolated from a smear-ripened cheese.</title>
        <authorList>
            <consortium name="US DOE Joint Genome Institute (JGI-PGF)"/>
            <person name="Walter F."/>
            <person name="Albersmeier A."/>
            <person name="Kalinowski J."/>
            <person name="Ruckert C."/>
        </authorList>
    </citation>
    <scope>NUCLEOTIDE SEQUENCE</scope>
    <source>
        <strain evidence="2">NBRC 110071</strain>
    </source>
</reference>
<comment type="caution">
    <text evidence="2">The sequence shown here is derived from an EMBL/GenBank/DDBJ whole genome shotgun (WGS) entry which is preliminary data.</text>
</comment>
<dbReference type="NCBIfam" id="TIGR03357">
    <property type="entry name" value="VI_zyme"/>
    <property type="match status" value="1"/>
</dbReference>
<evidence type="ECO:0000259" key="1">
    <source>
        <dbReference type="Pfam" id="PF04965"/>
    </source>
</evidence>
<proteinExistence type="predicted"/>
<name>A0AA37SF35_9GAMM</name>
<sequence length="146" mass="17154">MIFWRAFLAKKTYDDPRQELIESVRYHLTRLLETEAPLVALSPKLVECGTSSFRFGIENIQTISSQMDKDQFANQVENWIKTFEPRLSEVVTEVFERDDESNAIDFSLSVRLNDERIENEKERELSFESRLSLAHQQISMEEQDFG</sequence>
<dbReference type="AlphaFoldDB" id="A0AA37SF35"/>
<dbReference type="SUPFAM" id="SSF160719">
    <property type="entry name" value="gpW/gp25-like"/>
    <property type="match status" value="1"/>
</dbReference>
<organism evidence="2 3">
    <name type="scientific">Litoribrevibacter albus</name>
    <dbReference type="NCBI Taxonomy" id="1473156"/>
    <lineage>
        <taxon>Bacteria</taxon>
        <taxon>Pseudomonadati</taxon>
        <taxon>Pseudomonadota</taxon>
        <taxon>Gammaproteobacteria</taxon>
        <taxon>Oceanospirillales</taxon>
        <taxon>Oceanospirillaceae</taxon>
        <taxon>Litoribrevibacter</taxon>
    </lineage>
</organism>
<keyword evidence="3" id="KW-1185">Reference proteome</keyword>
<dbReference type="Proteomes" id="UP001161389">
    <property type="component" value="Unassembled WGS sequence"/>
</dbReference>
<protein>
    <recommendedName>
        <fullName evidence="1">IraD/Gp25-like domain-containing protein</fullName>
    </recommendedName>
</protein>
<evidence type="ECO:0000313" key="3">
    <source>
        <dbReference type="Proteomes" id="UP001161389"/>
    </source>
</evidence>
<reference evidence="2" key="2">
    <citation type="submission" date="2023-01" db="EMBL/GenBank/DDBJ databases">
        <title>Draft genome sequence of Litoribrevibacter albus strain NBRC 110071.</title>
        <authorList>
            <person name="Sun Q."/>
            <person name="Mori K."/>
        </authorList>
    </citation>
    <scope>NUCLEOTIDE SEQUENCE</scope>
    <source>
        <strain evidence="2">NBRC 110071</strain>
    </source>
</reference>
<feature type="domain" description="IraD/Gp25-like" evidence="1">
    <location>
        <begin position="19"/>
        <end position="115"/>
    </location>
</feature>
<dbReference type="Pfam" id="PF04965">
    <property type="entry name" value="GPW_gp25"/>
    <property type="match status" value="1"/>
</dbReference>
<evidence type="ECO:0000313" key="2">
    <source>
        <dbReference type="EMBL" id="GLQ32884.1"/>
    </source>
</evidence>
<dbReference type="RefSeq" id="WP_284383049.1">
    <property type="nucleotide sequence ID" value="NZ_BSNM01000016.1"/>
</dbReference>
<dbReference type="EMBL" id="BSNM01000016">
    <property type="protein sequence ID" value="GLQ32884.1"/>
    <property type="molecule type" value="Genomic_DNA"/>
</dbReference>
<gene>
    <name evidence="2" type="ORF">GCM10007876_33630</name>
</gene>
<accession>A0AA37SF35</accession>